<dbReference type="EMBL" id="JANPWB010000006">
    <property type="protein sequence ID" value="KAJ1182565.1"/>
    <property type="molecule type" value="Genomic_DNA"/>
</dbReference>
<protein>
    <submittedName>
        <fullName evidence="2">Uncharacterized protein</fullName>
    </submittedName>
</protein>
<feature type="compositionally biased region" description="Polar residues" evidence="1">
    <location>
        <begin position="70"/>
        <end position="80"/>
    </location>
</feature>
<dbReference type="Proteomes" id="UP001066276">
    <property type="component" value="Chromosome 3_2"/>
</dbReference>
<evidence type="ECO:0000256" key="1">
    <source>
        <dbReference type="SAM" id="MobiDB-lite"/>
    </source>
</evidence>
<feature type="region of interest" description="Disordered" evidence="1">
    <location>
        <begin position="1"/>
        <end position="22"/>
    </location>
</feature>
<accession>A0AAV7U251</accession>
<gene>
    <name evidence="2" type="ORF">NDU88_007752</name>
</gene>
<feature type="compositionally biased region" description="Basic and acidic residues" evidence="1">
    <location>
        <begin position="1"/>
        <end position="21"/>
    </location>
</feature>
<organism evidence="2 3">
    <name type="scientific">Pleurodeles waltl</name>
    <name type="common">Iberian ribbed newt</name>
    <dbReference type="NCBI Taxonomy" id="8319"/>
    <lineage>
        <taxon>Eukaryota</taxon>
        <taxon>Metazoa</taxon>
        <taxon>Chordata</taxon>
        <taxon>Craniata</taxon>
        <taxon>Vertebrata</taxon>
        <taxon>Euteleostomi</taxon>
        <taxon>Amphibia</taxon>
        <taxon>Batrachia</taxon>
        <taxon>Caudata</taxon>
        <taxon>Salamandroidea</taxon>
        <taxon>Salamandridae</taxon>
        <taxon>Pleurodelinae</taxon>
        <taxon>Pleurodeles</taxon>
    </lineage>
</organism>
<evidence type="ECO:0000313" key="3">
    <source>
        <dbReference type="Proteomes" id="UP001066276"/>
    </source>
</evidence>
<dbReference type="AlphaFoldDB" id="A0AAV7U251"/>
<sequence>MAHVKNFKEEECYQEDTRPSSEENLEVALNNRVQMSGDTAFAMALGPLTHHFKGFAHQKGWLPPLKLSPDPQTGQDNPSKNKAKTKRWPHIEAYGKLLASVTEDHGYSTLQDQEWDESLDPPGPPHLLILPTTIRITPPVLAKRDEPNFLQNRSPRPLGC</sequence>
<feature type="region of interest" description="Disordered" evidence="1">
    <location>
        <begin position="60"/>
        <end position="87"/>
    </location>
</feature>
<reference evidence="2" key="1">
    <citation type="journal article" date="2022" name="bioRxiv">
        <title>Sequencing and chromosome-scale assembly of the giantPleurodeles waltlgenome.</title>
        <authorList>
            <person name="Brown T."/>
            <person name="Elewa A."/>
            <person name="Iarovenko S."/>
            <person name="Subramanian E."/>
            <person name="Araus A.J."/>
            <person name="Petzold A."/>
            <person name="Susuki M."/>
            <person name="Suzuki K.-i.T."/>
            <person name="Hayashi T."/>
            <person name="Toyoda A."/>
            <person name="Oliveira C."/>
            <person name="Osipova E."/>
            <person name="Leigh N.D."/>
            <person name="Simon A."/>
            <person name="Yun M.H."/>
        </authorList>
    </citation>
    <scope>NUCLEOTIDE SEQUENCE</scope>
    <source>
        <strain evidence="2">20211129_DDA</strain>
        <tissue evidence="2">Liver</tissue>
    </source>
</reference>
<proteinExistence type="predicted"/>
<comment type="caution">
    <text evidence="2">The sequence shown here is derived from an EMBL/GenBank/DDBJ whole genome shotgun (WGS) entry which is preliminary data.</text>
</comment>
<name>A0AAV7U251_PLEWA</name>
<evidence type="ECO:0000313" key="2">
    <source>
        <dbReference type="EMBL" id="KAJ1182565.1"/>
    </source>
</evidence>
<keyword evidence="3" id="KW-1185">Reference proteome</keyword>